<dbReference type="InterPro" id="IPR011990">
    <property type="entry name" value="TPR-like_helical_dom_sf"/>
</dbReference>
<comment type="caution">
    <text evidence="3">The sequence shown here is derived from an EMBL/GenBank/DDBJ whole genome shotgun (WGS) entry which is preliminary data.</text>
</comment>
<dbReference type="Gene3D" id="3.30.160.660">
    <property type="match status" value="1"/>
</dbReference>
<feature type="domain" description="YcaO" evidence="2">
    <location>
        <begin position="74"/>
        <end position="431"/>
    </location>
</feature>
<dbReference type="PROSITE" id="PS50005">
    <property type="entry name" value="TPR"/>
    <property type="match status" value="1"/>
</dbReference>
<protein>
    <recommendedName>
        <fullName evidence="2">YcaO domain-containing protein</fullName>
    </recommendedName>
</protein>
<gene>
    <name evidence="3" type="ORF">ENU91_03680</name>
</gene>
<dbReference type="PANTHER" id="PTHR37809:SF1">
    <property type="entry name" value="RIBOSOMAL PROTEIN S12 METHYLTHIOTRANSFERASE ACCESSORY FACTOR YCAO"/>
    <property type="match status" value="1"/>
</dbReference>
<reference evidence="3" key="1">
    <citation type="journal article" date="2020" name="mSystems">
        <title>Genome- and Community-Level Interaction Insights into Carbon Utilization and Element Cycling Functions of Hydrothermarchaeota in Hydrothermal Sediment.</title>
        <authorList>
            <person name="Zhou Z."/>
            <person name="Liu Y."/>
            <person name="Xu W."/>
            <person name="Pan J."/>
            <person name="Luo Z.H."/>
            <person name="Li M."/>
        </authorList>
    </citation>
    <scope>NUCLEOTIDE SEQUENCE [LARGE SCALE GENOMIC DNA]</scope>
    <source>
        <strain evidence="3">SpSt-711</strain>
    </source>
</reference>
<dbReference type="InterPro" id="IPR019734">
    <property type="entry name" value="TPR_rpt"/>
</dbReference>
<sequence length="485" mass="55289">MLKSCLKKYTYAQEKACSPIETIERALKKLNQTEKPILKEILRIDNLDRIGIPVYLCKVEEEISKILGIGDSFGKGITPEQAEASALMELVERYSNFSFLLNANPLVDSYINIKESAVPIETLFAPLHNIFRENSFIEKLKNIKLRWVEAYDLIEAKKVIFPLYWFYRIYGTTGWAAGNTLEEATLQALCEVIERHCISTIMEERLKIPTIEIDSIENPLIKDSLKKILSSGIEVFIKDFSLDLGIPTIAIIAYDPLAPTPSLKVYGAAGTHPNPNMALIRAITELVQHRAQVLFREFILNKPGGPTFCFLKFEDLKEAKFLLNGEKIPFNYLSSFSHLDFKVEIEYILDKLLKKGLKAYLVETTHPVLRISSVIVNIPGARLNRPSTKLHPYLLIARQLMDIKCYKEALFYIEKAFEEAPSYKKLPQILSQAATCAKLSGEYKKSLEYYEKLLKIYPKLIGSSKFVNEFISIVESIFADFNFKA</sequence>
<feature type="repeat" description="TPR" evidence="1">
    <location>
        <begin position="427"/>
        <end position="460"/>
    </location>
</feature>
<name>A0A7V4JQA9_9BACT</name>
<dbReference type="AlphaFoldDB" id="A0A7V4JQA9"/>
<evidence type="ECO:0000256" key="1">
    <source>
        <dbReference type="PROSITE-ProRule" id="PRU00339"/>
    </source>
</evidence>
<dbReference type="Pfam" id="PF02624">
    <property type="entry name" value="YcaO"/>
    <property type="match status" value="1"/>
</dbReference>
<dbReference type="Gene3D" id="1.25.40.10">
    <property type="entry name" value="Tetratricopeptide repeat domain"/>
    <property type="match status" value="1"/>
</dbReference>
<dbReference type="Gene3D" id="3.30.1330.230">
    <property type="match status" value="1"/>
</dbReference>
<organism evidence="3">
    <name type="scientific">Thermodesulfobacterium geofontis</name>
    <dbReference type="NCBI Taxonomy" id="1295609"/>
    <lineage>
        <taxon>Bacteria</taxon>
        <taxon>Pseudomonadati</taxon>
        <taxon>Thermodesulfobacteriota</taxon>
        <taxon>Thermodesulfobacteria</taxon>
        <taxon>Thermodesulfobacteriales</taxon>
        <taxon>Thermodesulfobacteriaceae</taxon>
        <taxon>Thermodesulfobacterium</taxon>
    </lineage>
</organism>
<evidence type="ECO:0000259" key="2">
    <source>
        <dbReference type="PROSITE" id="PS51664"/>
    </source>
</evidence>
<dbReference type="PANTHER" id="PTHR37809">
    <property type="entry name" value="RIBOSOMAL PROTEIN S12 METHYLTHIOTRANSFERASE ACCESSORY FACTOR YCAO"/>
    <property type="match status" value="1"/>
</dbReference>
<keyword evidence="1" id="KW-0802">TPR repeat</keyword>
<dbReference type="EMBL" id="DTEI01000064">
    <property type="protein sequence ID" value="HGU15738.1"/>
    <property type="molecule type" value="Genomic_DNA"/>
</dbReference>
<dbReference type="NCBIfam" id="TIGR00702">
    <property type="entry name" value="YcaO-type kinase domain"/>
    <property type="match status" value="1"/>
</dbReference>
<dbReference type="InterPro" id="IPR003776">
    <property type="entry name" value="YcaO-like_dom"/>
</dbReference>
<evidence type="ECO:0000313" key="3">
    <source>
        <dbReference type="EMBL" id="HGU15738.1"/>
    </source>
</evidence>
<dbReference type="SMART" id="SM00028">
    <property type="entry name" value="TPR"/>
    <property type="match status" value="2"/>
</dbReference>
<accession>A0A7V4JQA9</accession>
<proteinExistence type="predicted"/>
<dbReference type="SUPFAM" id="SSF48452">
    <property type="entry name" value="TPR-like"/>
    <property type="match status" value="1"/>
</dbReference>
<dbReference type="PROSITE" id="PS51664">
    <property type="entry name" value="YCAO"/>
    <property type="match status" value="1"/>
</dbReference>
<dbReference type="Gene3D" id="3.30.40.250">
    <property type="match status" value="1"/>
</dbReference>